<keyword evidence="2" id="KW-1185">Reference proteome</keyword>
<dbReference type="AlphaFoldDB" id="A0A8X6GHV9"/>
<reference evidence="1" key="1">
    <citation type="submission" date="2020-07" db="EMBL/GenBank/DDBJ databases">
        <title>Multicomponent nature underlies the extraordinary mechanical properties of spider dragline silk.</title>
        <authorList>
            <person name="Kono N."/>
            <person name="Nakamura H."/>
            <person name="Mori M."/>
            <person name="Yoshida Y."/>
            <person name="Ohtoshi R."/>
            <person name="Malay A.D."/>
            <person name="Moran D.A.P."/>
            <person name="Tomita M."/>
            <person name="Numata K."/>
            <person name="Arakawa K."/>
        </authorList>
    </citation>
    <scope>NUCLEOTIDE SEQUENCE</scope>
</reference>
<organism evidence="1 2">
    <name type="scientific">Trichonephila clavata</name>
    <name type="common">Joro spider</name>
    <name type="synonym">Nephila clavata</name>
    <dbReference type="NCBI Taxonomy" id="2740835"/>
    <lineage>
        <taxon>Eukaryota</taxon>
        <taxon>Metazoa</taxon>
        <taxon>Ecdysozoa</taxon>
        <taxon>Arthropoda</taxon>
        <taxon>Chelicerata</taxon>
        <taxon>Arachnida</taxon>
        <taxon>Araneae</taxon>
        <taxon>Araneomorphae</taxon>
        <taxon>Entelegynae</taxon>
        <taxon>Araneoidea</taxon>
        <taxon>Nephilidae</taxon>
        <taxon>Trichonephila</taxon>
    </lineage>
</organism>
<gene>
    <name evidence="1" type="ORF">TNCT_276571</name>
</gene>
<dbReference type="EMBL" id="BMAO01005715">
    <property type="protein sequence ID" value="GFR03449.1"/>
    <property type="molecule type" value="Genomic_DNA"/>
</dbReference>
<sequence length="151" mass="17164">MNLSLTQLEEKLENFLEIADNNSSQNCENVKFEITTELQTKSDDSINNNIQNTVTFSTGMDETPMEKFSPFAQRSNISKTSEQVSMLISETSLVESSKYTFYDDNGKTFFLENADFKEEKKEPIDIFNLGSAPWSDTSNTEMGSCNEAFHF</sequence>
<dbReference type="Proteomes" id="UP000887116">
    <property type="component" value="Unassembled WGS sequence"/>
</dbReference>
<comment type="caution">
    <text evidence="1">The sequence shown here is derived from an EMBL/GenBank/DDBJ whole genome shotgun (WGS) entry which is preliminary data.</text>
</comment>
<evidence type="ECO:0000313" key="1">
    <source>
        <dbReference type="EMBL" id="GFR03449.1"/>
    </source>
</evidence>
<protein>
    <submittedName>
        <fullName evidence="1">Uncharacterized protein</fullName>
    </submittedName>
</protein>
<evidence type="ECO:0000313" key="2">
    <source>
        <dbReference type="Proteomes" id="UP000887116"/>
    </source>
</evidence>
<name>A0A8X6GHV9_TRICU</name>
<proteinExistence type="predicted"/>
<accession>A0A8X6GHV9</accession>